<protein>
    <recommendedName>
        <fullName evidence="3">Lipoprotein</fullName>
    </recommendedName>
</protein>
<comment type="caution">
    <text evidence="1">The sequence shown here is derived from an EMBL/GenBank/DDBJ whole genome shotgun (WGS) entry which is preliminary data.</text>
</comment>
<dbReference type="InterPro" id="IPR046705">
    <property type="entry name" value="DUF6778"/>
</dbReference>
<evidence type="ECO:0000313" key="1">
    <source>
        <dbReference type="EMBL" id="MCB5197876.1"/>
    </source>
</evidence>
<dbReference type="EMBL" id="JAJATZ010000001">
    <property type="protein sequence ID" value="MCB5197876.1"/>
    <property type="molecule type" value="Genomic_DNA"/>
</dbReference>
<proteinExistence type="predicted"/>
<dbReference type="Pfam" id="PF20569">
    <property type="entry name" value="DUF6778"/>
    <property type="match status" value="1"/>
</dbReference>
<evidence type="ECO:0008006" key="3">
    <source>
        <dbReference type="Google" id="ProtNLM"/>
    </source>
</evidence>
<organism evidence="1 2">
    <name type="scientific">Loktanella gaetbuli</name>
    <dbReference type="NCBI Taxonomy" id="2881335"/>
    <lineage>
        <taxon>Bacteria</taxon>
        <taxon>Pseudomonadati</taxon>
        <taxon>Pseudomonadota</taxon>
        <taxon>Alphaproteobacteria</taxon>
        <taxon>Rhodobacterales</taxon>
        <taxon>Roseobacteraceae</taxon>
        <taxon>Loktanella</taxon>
    </lineage>
</organism>
<keyword evidence="2" id="KW-1185">Reference proteome</keyword>
<evidence type="ECO:0000313" key="2">
    <source>
        <dbReference type="Proteomes" id="UP001138961"/>
    </source>
</evidence>
<sequence>MGFVKFFALGAVCAILTACGSTDQVAMRNAPLDLGPGVEAGQTIQQRDYQIVDLNFVAPAELSVSERNGYYPMADIVWRGDRIGDRKTQIAELFRTAATRNMDADGLGRPVVVDVQLRRFHGVTERVRYSVGGVYNIVFDMTVRDAKTGAVIEPARKVVANLPAPGGTAAIIAEQSGQTEKVRVTDFLTLVLSDELSGPVQTASR</sequence>
<dbReference type="RefSeq" id="WP_226746945.1">
    <property type="nucleotide sequence ID" value="NZ_JAJATZ010000001.1"/>
</dbReference>
<name>A0ABS8BQ77_9RHOB</name>
<dbReference type="PROSITE" id="PS51257">
    <property type="entry name" value="PROKAR_LIPOPROTEIN"/>
    <property type="match status" value="1"/>
</dbReference>
<reference evidence="1" key="1">
    <citation type="submission" date="2021-10" db="EMBL/GenBank/DDBJ databases">
        <title>Loktanella gaetbuli sp. nov., isolated from a tidal flat.</title>
        <authorList>
            <person name="Park S."/>
            <person name="Yoon J.-H."/>
        </authorList>
    </citation>
    <scope>NUCLEOTIDE SEQUENCE</scope>
    <source>
        <strain evidence="1">TSTF-M6</strain>
    </source>
</reference>
<accession>A0ABS8BQ77</accession>
<dbReference type="Proteomes" id="UP001138961">
    <property type="component" value="Unassembled WGS sequence"/>
</dbReference>
<gene>
    <name evidence="1" type="ORF">LGQ03_01345</name>
</gene>